<organism evidence="1 2">
    <name type="scientific">Ascaris lumbricoides</name>
    <name type="common">Giant roundworm</name>
    <dbReference type="NCBI Taxonomy" id="6252"/>
    <lineage>
        <taxon>Eukaryota</taxon>
        <taxon>Metazoa</taxon>
        <taxon>Ecdysozoa</taxon>
        <taxon>Nematoda</taxon>
        <taxon>Chromadorea</taxon>
        <taxon>Rhabditida</taxon>
        <taxon>Spirurina</taxon>
        <taxon>Ascaridomorpha</taxon>
        <taxon>Ascaridoidea</taxon>
        <taxon>Ascarididae</taxon>
        <taxon>Ascaris</taxon>
    </lineage>
</organism>
<sequence length="113" mass="12714">MIPNFKWTRFSCVQMEFTSKFHIINDVVVLSYRNYYAVMAAQQAAQQRAVLTGRQADGTLPTSTCYLNYPLPSPVVQTTPTRPVVAVARPPVTFNDEEEGVDCSPCFSNDTFR</sequence>
<proteinExistence type="predicted"/>
<name>A0A0M3HJ11_ASCLU</name>
<evidence type="ECO:0000313" key="1">
    <source>
        <dbReference type="Proteomes" id="UP000036681"/>
    </source>
</evidence>
<dbReference type="Proteomes" id="UP000036681">
    <property type="component" value="Unplaced"/>
</dbReference>
<protein>
    <submittedName>
        <fullName evidence="2">Uncharacterized protein</fullName>
    </submittedName>
</protein>
<reference evidence="2" key="1">
    <citation type="submission" date="2017-02" db="UniProtKB">
        <authorList>
            <consortium name="WormBaseParasite"/>
        </authorList>
    </citation>
    <scope>IDENTIFICATION</scope>
</reference>
<evidence type="ECO:0000313" key="2">
    <source>
        <dbReference type="WBParaSite" id="ALUE_0000150601-mRNA-1"/>
    </source>
</evidence>
<accession>A0A0M3HJ11</accession>
<keyword evidence="1" id="KW-1185">Reference proteome</keyword>
<dbReference type="WBParaSite" id="ALUE_0000150601-mRNA-1">
    <property type="protein sequence ID" value="ALUE_0000150601-mRNA-1"/>
    <property type="gene ID" value="ALUE_0000150601"/>
</dbReference>
<dbReference type="AlphaFoldDB" id="A0A0M3HJ11"/>